<evidence type="ECO:0000313" key="4">
    <source>
        <dbReference type="Proteomes" id="UP000065807"/>
    </source>
</evidence>
<gene>
    <name evidence="3" type="ORF">LIP_1038</name>
</gene>
<proteinExistence type="predicted"/>
<keyword evidence="4" id="KW-1185">Reference proteome</keyword>
<feature type="domain" description="Peptidase M56" evidence="2">
    <location>
        <begin position="123"/>
        <end position="231"/>
    </location>
</feature>
<dbReference type="RefSeq" id="WP_068135027.1">
    <property type="nucleotide sequence ID" value="NZ_AP014924.1"/>
</dbReference>
<keyword evidence="1" id="KW-0472">Membrane</keyword>
<reference evidence="4" key="2">
    <citation type="journal article" date="2016" name="Int. J. Syst. Evol. Microbiol.">
        <title>Complete genome sequence and cell structure of Limnochorda pilosa, a Gram-negative spore-former within the phylum Firmicutes.</title>
        <authorList>
            <person name="Watanabe M."/>
            <person name="Kojima H."/>
            <person name="Fukui M."/>
        </authorList>
    </citation>
    <scope>NUCLEOTIDE SEQUENCE [LARGE SCALE GENOMIC DNA]</scope>
    <source>
        <strain evidence="4">HC45</strain>
    </source>
</reference>
<dbReference type="STRING" id="1555112.LIP_1038"/>
<feature type="transmembrane region" description="Helical" evidence="1">
    <location>
        <begin position="6"/>
        <end position="27"/>
    </location>
</feature>
<dbReference type="Pfam" id="PF05569">
    <property type="entry name" value="Peptidase_M56"/>
    <property type="match status" value="1"/>
</dbReference>
<keyword evidence="1" id="KW-1133">Transmembrane helix</keyword>
<sequence length="305" mass="33639">MATAEFSTLLLWLGAFTVILADVLLIVRVAGPFSPPRTRQAWLLTPFGFAMLSALLTPARWLALGLLGLAVIVHGAGHLAWLRGLGGAIGSAPDGPVARVEALRRRWQVQCRVRVCVDRTEGASPAMLGLWQQTLVLPGGWESRSDDREFEAVVAHELAHAERRDPLRIWLLGLLRSLLGWHPLARRALDHLALEIELEADRQAASWLDDRRAYALALARWADQAEAAARSGAGARLAGRPRTLLIRLRVLLDPTSPAPHLSLPRPLAALDRRSRRGPGRELPAAFALAYQGFWLALFEVARRLW</sequence>
<evidence type="ECO:0000313" key="3">
    <source>
        <dbReference type="EMBL" id="BAS26895.1"/>
    </source>
</evidence>
<dbReference type="InterPro" id="IPR008756">
    <property type="entry name" value="Peptidase_M56"/>
</dbReference>
<dbReference type="Proteomes" id="UP000065807">
    <property type="component" value="Chromosome"/>
</dbReference>
<feature type="transmembrane region" description="Helical" evidence="1">
    <location>
        <begin position="62"/>
        <end position="82"/>
    </location>
</feature>
<evidence type="ECO:0000259" key="2">
    <source>
        <dbReference type="Pfam" id="PF05569"/>
    </source>
</evidence>
<accession>A0A0K2SII1</accession>
<reference evidence="4" key="1">
    <citation type="submission" date="2015-07" db="EMBL/GenBank/DDBJ databases">
        <title>Complete genome sequence and phylogenetic analysis of Limnochorda pilosa.</title>
        <authorList>
            <person name="Watanabe M."/>
            <person name="Kojima H."/>
            <person name="Fukui M."/>
        </authorList>
    </citation>
    <scope>NUCLEOTIDE SEQUENCE [LARGE SCALE GENOMIC DNA]</scope>
    <source>
        <strain evidence="4">HC45</strain>
    </source>
</reference>
<dbReference type="KEGG" id="lpil:LIP_1038"/>
<name>A0A0K2SII1_LIMPI</name>
<dbReference type="Gene3D" id="3.30.2010.10">
    <property type="entry name" value="Metalloproteases ('zincins'), catalytic domain"/>
    <property type="match status" value="1"/>
</dbReference>
<dbReference type="PANTHER" id="PTHR34978">
    <property type="entry name" value="POSSIBLE SENSOR-TRANSDUCER PROTEIN BLAR"/>
    <property type="match status" value="1"/>
</dbReference>
<protein>
    <recommendedName>
        <fullName evidence="2">Peptidase M56 domain-containing protein</fullName>
    </recommendedName>
</protein>
<organism evidence="3 4">
    <name type="scientific">Limnochorda pilosa</name>
    <dbReference type="NCBI Taxonomy" id="1555112"/>
    <lineage>
        <taxon>Bacteria</taxon>
        <taxon>Bacillati</taxon>
        <taxon>Bacillota</taxon>
        <taxon>Limnochordia</taxon>
        <taxon>Limnochordales</taxon>
        <taxon>Limnochordaceae</taxon>
        <taxon>Limnochorda</taxon>
    </lineage>
</organism>
<evidence type="ECO:0000256" key="1">
    <source>
        <dbReference type="SAM" id="Phobius"/>
    </source>
</evidence>
<dbReference type="EMBL" id="AP014924">
    <property type="protein sequence ID" value="BAS26895.1"/>
    <property type="molecule type" value="Genomic_DNA"/>
</dbReference>
<dbReference type="PANTHER" id="PTHR34978:SF3">
    <property type="entry name" value="SLR0241 PROTEIN"/>
    <property type="match status" value="1"/>
</dbReference>
<dbReference type="InterPro" id="IPR052173">
    <property type="entry name" value="Beta-lactam_resp_regulator"/>
</dbReference>
<feature type="transmembrane region" description="Helical" evidence="1">
    <location>
        <begin position="39"/>
        <end position="56"/>
    </location>
</feature>
<keyword evidence="1" id="KW-0812">Transmembrane</keyword>
<dbReference type="AlphaFoldDB" id="A0A0K2SII1"/>